<evidence type="ECO:0000313" key="1">
    <source>
        <dbReference type="EMBL" id="KAK7463210.1"/>
    </source>
</evidence>
<organism evidence="1 2">
    <name type="scientific">Batillaria attramentaria</name>
    <dbReference type="NCBI Taxonomy" id="370345"/>
    <lineage>
        <taxon>Eukaryota</taxon>
        <taxon>Metazoa</taxon>
        <taxon>Spiralia</taxon>
        <taxon>Lophotrochozoa</taxon>
        <taxon>Mollusca</taxon>
        <taxon>Gastropoda</taxon>
        <taxon>Caenogastropoda</taxon>
        <taxon>Sorbeoconcha</taxon>
        <taxon>Cerithioidea</taxon>
        <taxon>Batillariidae</taxon>
        <taxon>Batillaria</taxon>
    </lineage>
</organism>
<proteinExistence type="predicted"/>
<protein>
    <submittedName>
        <fullName evidence="1">Uncharacterized protein</fullName>
    </submittedName>
</protein>
<accession>A0ABD0J7V7</accession>
<keyword evidence="2" id="KW-1185">Reference proteome</keyword>
<reference evidence="1 2" key="1">
    <citation type="journal article" date="2023" name="Sci. Data">
        <title>Genome assembly of the Korean intertidal mud-creeper Batillaria attramentaria.</title>
        <authorList>
            <person name="Patra A.K."/>
            <person name="Ho P.T."/>
            <person name="Jun S."/>
            <person name="Lee S.J."/>
            <person name="Kim Y."/>
            <person name="Won Y.J."/>
        </authorList>
    </citation>
    <scope>NUCLEOTIDE SEQUENCE [LARGE SCALE GENOMIC DNA]</scope>
    <source>
        <strain evidence="1">Wonlab-2016</strain>
    </source>
</reference>
<gene>
    <name evidence="1" type="ORF">BaRGS_00038219</name>
</gene>
<name>A0ABD0J7V7_9CAEN</name>
<dbReference type="Proteomes" id="UP001519460">
    <property type="component" value="Unassembled WGS sequence"/>
</dbReference>
<comment type="caution">
    <text evidence="1">The sequence shown here is derived from an EMBL/GenBank/DDBJ whole genome shotgun (WGS) entry which is preliminary data.</text>
</comment>
<sequence length="88" mass="10154">MDHRVLGVTIQRKLEVKQYEGYRHSGGALVQLHRCGDLPMCRLVLAHHTEQKRRNGLQSTWCQSAIKPPQAETEQSRRSVMDVLWISC</sequence>
<evidence type="ECO:0000313" key="2">
    <source>
        <dbReference type="Proteomes" id="UP001519460"/>
    </source>
</evidence>
<dbReference type="AlphaFoldDB" id="A0ABD0J7V7"/>
<dbReference type="EMBL" id="JACVVK020000607">
    <property type="protein sequence ID" value="KAK7463210.1"/>
    <property type="molecule type" value="Genomic_DNA"/>
</dbReference>